<keyword evidence="3" id="KW-1185">Reference proteome</keyword>
<evidence type="ECO:0000259" key="1">
    <source>
        <dbReference type="Pfam" id="PF00700"/>
    </source>
</evidence>
<dbReference type="EMBL" id="QNTQ01000010">
    <property type="protein sequence ID" value="RBI84644.1"/>
    <property type="molecule type" value="Genomic_DNA"/>
</dbReference>
<dbReference type="Proteomes" id="UP000253370">
    <property type="component" value="Unassembled WGS sequence"/>
</dbReference>
<dbReference type="InterPro" id="IPR046358">
    <property type="entry name" value="Flagellin_C"/>
</dbReference>
<protein>
    <submittedName>
        <fullName evidence="2">Flagellar biosynthesis protein FlgL</fullName>
    </submittedName>
</protein>
<dbReference type="Gene3D" id="1.20.1330.10">
    <property type="entry name" value="f41 fragment of flagellin, N-terminal domain"/>
    <property type="match status" value="1"/>
</dbReference>
<dbReference type="OrthoDB" id="7312911at2"/>
<reference evidence="2 3" key="1">
    <citation type="submission" date="2018-07" db="EMBL/GenBank/DDBJ databases">
        <title>Rhodosalinus sp. strain E84T genomic sequence and assembly.</title>
        <authorList>
            <person name="Liu Z.-W."/>
            <person name="Lu D.-C."/>
        </authorList>
    </citation>
    <scope>NUCLEOTIDE SEQUENCE [LARGE SCALE GENOMIC DNA]</scope>
    <source>
        <strain evidence="2 3">E84</strain>
    </source>
</reference>
<accession>A0A365U886</accession>
<dbReference type="SUPFAM" id="SSF64518">
    <property type="entry name" value="Phase 1 flagellin"/>
    <property type="match status" value="1"/>
</dbReference>
<name>A0A365U886_9RHOB</name>
<comment type="caution">
    <text evidence="2">The sequence shown here is derived from an EMBL/GenBank/DDBJ whole genome shotgun (WGS) entry which is preliminary data.</text>
</comment>
<keyword evidence="2" id="KW-0282">Flagellum</keyword>
<dbReference type="AlphaFoldDB" id="A0A365U886"/>
<keyword evidence="2" id="KW-0966">Cell projection</keyword>
<sequence length="335" mass="34008">MTEVRVGDLAQGFLFRRQAVQLRTELSARGQELSTGRAADLTDRLSGDTARLAALDREVALAATLRRNQAQAANRSAAMQAALGRVQSATEPLATTLRSAAAGGLAGELAAAGSAARGAFEDTVGALNQSTAGRSLFAGAATTGPALAGADAMLDTLRAEIGAETEAAGVAQIVEDWFAPGGGFDSSGYLGADSPASPVPLGGGDQAALDIRADAPALRQVLAASALATLAADAALNLPEDTVRALFDTAAEGLGSAGPQLIGLRADLGAEEARIERAGARIEASAGGARRARASLIEVDGYEAATRMEALSQKLESLYAVTARLSRLTLLETIR</sequence>
<organism evidence="2 3">
    <name type="scientific">Rhodosalinus halophilus</name>
    <dbReference type="NCBI Taxonomy" id="2259333"/>
    <lineage>
        <taxon>Bacteria</taxon>
        <taxon>Pseudomonadati</taxon>
        <taxon>Pseudomonadota</taxon>
        <taxon>Alphaproteobacteria</taxon>
        <taxon>Rhodobacterales</taxon>
        <taxon>Paracoccaceae</taxon>
        <taxon>Rhodosalinus</taxon>
    </lineage>
</organism>
<proteinExistence type="predicted"/>
<feature type="domain" description="Flagellin C-terminal" evidence="1">
    <location>
        <begin position="256"/>
        <end position="328"/>
    </location>
</feature>
<dbReference type="Pfam" id="PF00700">
    <property type="entry name" value="Flagellin_C"/>
    <property type="match status" value="1"/>
</dbReference>
<keyword evidence="2" id="KW-0969">Cilium</keyword>
<gene>
    <name evidence="2" type="ORF">DRV85_11870</name>
</gene>
<evidence type="ECO:0000313" key="2">
    <source>
        <dbReference type="EMBL" id="RBI84644.1"/>
    </source>
</evidence>
<evidence type="ECO:0000313" key="3">
    <source>
        <dbReference type="Proteomes" id="UP000253370"/>
    </source>
</evidence>